<dbReference type="Pfam" id="PF14518">
    <property type="entry name" value="Haem_oxygenas_2"/>
    <property type="match status" value="1"/>
</dbReference>
<evidence type="ECO:0000313" key="1">
    <source>
        <dbReference type="EMBL" id="KEQ26208.1"/>
    </source>
</evidence>
<dbReference type="EMBL" id="JNVM01000007">
    <property type="protein sequence ID" value="KEQ26208.1"/>
    <property type="molecule type" value="Genomic_DNA"/>
</dbReference>
<dbReference type="OrthoDB" id="6192741at2"/>
<accession>A0A081P685</accession>
<dbReference type="Proteomes" id="UP000028123">
    <property type="component" value="Unassembled WGS sequence"/>
</dbReference>
<dbReference type="eggNOG" id="ENOG5033I7Z">
    <property type="taxonomic scope" value="Bacteria"/>
</dbReference>
<evidence type="ECO:0008006" key="3">
    <source>
        <dbReference type="Google" id="ProtNLM"/>
    </source>
</evidence>
<protein>
    <recommendedName>
        <fullName evidence="3">Iron-containing redox enzyme family protein</fullName>
    </recommendedName>
</protein>
<keyword evidence="2" id="KW-1185">Reference proteome</keyword>
<dbReference type="SUPFAM" id="SSF48613">
    <property type="entry name" value="Heme oxygenase-like"/>
    <property type="match status" value="1"/>
</dbReference>
<dbReference type="InterPro" id="IPR016084">
    <property type="entry name" value="Haem_Oase-like_multi-hlx"/>
</dbReference>
<evidence type="ECO:0000313" key="2">
    <source>
        <dbReference type="Proteomes" id="UP000028123"/>
    </source>
</evidence>
<dbReference type="AlphaFoldDB" id="A0A081P685"/>
<organism evidence="1 2">
    <name type="scientific">Paenibacillus tyrfis</name>
    <dbReference type="NCBI Taxonomy" id="1501230"/>
    <lineage>
        <taxon>Bacteria</taxon>
        <taxon>Bacillati</taxon>
        <taxon>Bacillota</taxon>
        <taxon>Bacilli</taxon>
        <taxon>Bacillales</taxon>
        <taxon>Paenibacillaceae</taxon>
        <taxon>Paenibacillus</taxon>
    </lineage>
</organism>
<comment type="caution">
    <text evidence="1">The sequence shown here is derived from an EMBL/GenBank/DDBJ whole genome shotgun (WGS) entry which is preliminary data.</text>
</comment>
<gene>
    <name evidence="1" type="ORF">ET33_34630</name>
</gene>
<dbReference type="Gene3D" id="1.20.910.10">
    <property type="entry name" value="Heme oxygenase-like"/>
    <property type="match status" value="1"/>
</dbReference>
<name>A0A081P685_9BACL</name>
<dbReference type="RefSeq" id="WP_036680025.1">
    <property type="nucleotide sequence ID" value="NZ_JNVM01000007.1"/>
</dbReference>
<reference evidence="1 2" key="1">
    <citation type="submission" date="2014-06" db="EMBL/GenBank/DDBJ databases">
        <title>Draft genome sequence of Paenibacillus sp. MSt1.</title>
        <authorList>
            <person name="Aw Y.K."/>
            <person name="Ong K.S."/>
            <person name="Gan H.M."/>
            <person name="Lee S.M."/>
        </authorList>
    </citation>
    <scope>NUCLEOTIDE SEQUENCE [LARGE SCALE GENOMIC DNA]</scope>
    <source>
        <strain evidence="1 2">MSt1</strain>
    </source>
</reference>
<sequence length="208" mass="24673">MTQSQVVETISTIIAEELEKTKKSNPFFTRFPESAQPENFKWCMHLYHLSKHFGELLKLRWERFPDVEHDVFSTHYEEEKDHAEMLRQWMTDLGLDDPEQSFPNDETEDFISLQYRAVSSMSENLSLLLVNSTAEGYAHAMYLHAYAILKKAGFTNLEYWEIHCEADEEHSNVYHHIQDMNDQELKEAEHLVRYTCRSLDIMLASWFK</sequence>
<proteinExistence type="predicted"/>